<dbReference type="Pfam" id="PF04101">
    <property type="entry name" value="Glyco_tran_28_C"/>
    <property type="match status" value="1"/>
</dbReference>
<evidence type="ECO:0000313" key="2">
    <source>
        <dbReference type="EMBL" id="KIA78717.1"/>
    </source>
</evidence>
<feature type="domain" description="Glycosyl transferase family 28 C-terminal" evidence="1">
    <location>
        <begin position="242"/>
        <end position="348"/>
    </location>
</feature>
<dbReference type="InterPro" id="IPR007235">
    <property type="entry name" value="Glyco_trans_28_C"/>
</dbReference>
<dbReference type="AlphaFoldDB" id="A0A0C1EC98"/>
<dbReference type="Proteomes" id="UP000031307">
    <property type="component" value="Unassembled WGS sequence"/>
</dbReference>
<dbReference type="Gene3D" id="3.40.50.2000">
    <property type="entry name" value="Glycogen Phosphorylase B"/>
    <property type="match status" value="1"/>
</dbReference>
<dbReference type="EMBL" id="JSAM01000009">
    <property type="protein sequence ID" value="KIA78717.1"/>
    <property type="molecule type" value="Genomic_DNA"/>
</dbReference>
<reference evidence="2 3" key="1">
    <citation type="journal article" date="2014" name="Mol. Biol. Evol.">
        <title>Massive expansion of Ubiquitination-related gene families within the Chlamydiae.</title>
        <authorList>
            <person name="Domman D."/>
            <person name="Collingro A."/>
            <person name="Lagkouvardos I."/>
            <person name="Gehre L."/>
            <person name="Weinmaier T."/>
            <person name="Rattei T."/>
            <person name="Subtil A."/>
            <person name="Horn M."/>
        </authorList>
    </citation>
    <scope>NUCLEOTIDE SEQUENCE [LARGE SCALE GENOMIC DNA]</scope>
    <source>
        <strain evidence="2 3">OEW1</strain>
    </source>
</reference>
<protein>
    <recommendedName>
        <fullName evidence="1">Glycosyl transferase family 28 C-terminal domain-containing protein</fullName>
    </recommendedName>
</protein>
<organism evidence="2 3">
    <name type="scientific">Parachlamydia acanthamoebae</name>
    <dbReference type="NCBI Taxonomy" id="83552"/>
    <lineage>
        <taxon>Bacteria</taxon>
        <taxon>Pseudomonadati</taxon>
        <taxon>Chlamydiota</taxon>
        <taxon>Chlamydiia</taxon>
        <taxon>Parachlamydiales</taxon>
        <taxon>Parachlamydiaceae</taxon>
        <taxon>Parachlamydia</taxon>
    </lineage>
</organism>
<proteinExistence type="predicted"/>
<dbReference type="RefSeq" id="WP_006341404.1">
    <property type="nucleotide sequence ID" value="NZ_BAWW01000066.1"/>
</dbReference>
<comment type="caution">
    <text evidence="2">The sequence shown here is derived from an EMBL/GenBank/DDBJ whole genome shotgun (WGS) entry which is preliminary data.</text>
</comment>
<gene>
    <name evidence="2" type="ORF">DB43_DO00100</name>
</gene>
<dbReference type="SUPFAM" id="SSF53756">
    <property type="entry name" value="UDP-Glycosyltransferase/glycogen phosphorylase"/>
    <property type="match status" value="1"/>
</dbReference>
<dbReference type="PATRIC" id="fig|83552.4.peg.66"/>
<evidence type="ECO:0000313" key="3">
    <source>
        <dbReference type="Proteomes" id="UP000031307"/>
    </source>
</evidence>
<dbReference type="GO" id="GO:0016758">
    <property type="term" value="F:hexosyltransferase activity"/>
    <property type="evidence" value="ECO:0007669"/>
    <property type="project" value="InterPro"/>
</dbReference>
<evidence type="ECO:0000259" key="1">
    <source>
        <dbReference type="Pfam" id="PF04101"/>
    </source>
</evidence>
<name>A0A0C1EC98_9BACT</name>
<accession>A0A0C1EC98</accession>
<sequence length="378" mass="42665">MKGLFWCQYVLGIGHLVRGLRICQALTKHFDIDFFQGGRDVYLSFDSPRFNKFILPAISNIDQDPIVGVLASKRNIFSTFEARRRLIRSLLEETQEPYSFFFTDSFPLGKLAFTEEILEIIDILKKANPHCLIISSVNDVCYNGGGNCKEAGDILHNFYDYLFVHSDPNFVRLEETSSVVRESQNQIFYTGYVATPPPEHIPKEKSKKILISAGGGAVCSELLHAVAQITIFFPDYEFNFVLGPNSPKTIHHDLQVMQKMLHPSNIQISHFLPNFTEHLSRSALLITLGGSTLADMCQTRTPGLVYPYVSPKTREQPFRAQKFAEKGVVTVLSAEDLKPERLIKLIRDRIATPFPDIQINGNGAENSAKLLLELLNKK</sequence>